<dbReference type="SUPFAM" id="SSF57667">
    <property type="entry name" value="beta-beta-alpha zinc fingers"/>
    <property type="match status" value="1"/>
</dbReference>
<feature type="region of interest" description="Disordered" evidence="6">
    <location>
        <begin position="36"/>
        <end position="149"/>
    </location>
</feature>
<evidence type="ECO:0000259" key="7">
    <source>
        <dbReference type="PROSITE" id="PS50157"/>
    </source>
</evidence>
<feature type="compositionally biased region" description="Low complexity" evidence="6">
    <location>
        <begin position="123"/>
        <end position="142"/>
    </location>
</feature>
<feature type="compositionally biased region" description="Polar residues" evidence="6">
    <location>
        <begin position="36"/>
        <end position="46"/>
    </location>
</feature>
<dbReference type="RefSeq" id="XP_013387144.1">
    <property type="nucleotide sequence ID" value="XM_013531690.1"/>
</dbReference>
<dbReference type="GO" id="GO:0008270">
    <property type="term" value="F:zinc ion binding"/>
    <property type="evidence" value="ECO:0007669"/>
    <property type="project" value="UniProtKB-KW"/>
</dbReference>
<dbReference type="GeneID" id="106156434"/>
<dbReference type="OrthoDB" id="10054079at2759"/>
<evidence type="ECO:0000256" key="2">
    <source>
        <dbReference type="ARBA" id="ARBA00022723"/>
    </source>
</evidence>
<feature type="compositionally biased region" description="Basic and acidic residues" evidence="6">
    <location>
        <begin position="71"/>
        <end position="81"/>
    </location>
</feature>
<keyword evidence="8" id="KW-1185">Reference proteome</keyword>
<organism evidence="8 9">
    <name type="scientific">Lingula anatina</name>
    <name type="common">Brachiopod</name>
    <name type="synonym">Lingula unguis</name>
    <dbReference type="NCBI Taxonomy" id="7574"/>
    <lineage>
        <taxon>Eukaryota</taxon>
        <taxon>Metazoa</taxon>
        <taxon>Spiralia</taxon>
        <taxon>Lophotrochozoa</taxon>
        <taxon>Brachiopoda</taxon>
        <taxon>Linguliformea</taxon>
        <taxon>Lingulata</taxon>
        <taxon>Lingulida</taxon>
        <taxon>Linguloidea</taxon>
        <taxon>Lingulidae</taxon>
        <taxon>Lingula</taxon>
    </lineage>
</organism>
<dbReference type="PANTHER" id="PTHR12522:SF4">
    <property type="entry name" value="ZINC FINGER PROTEIN ELBOW"/>
    <property type="match status" value="1"/>
</dbReference>
<dbReference type="PROSITE" id="PS50157">
    <property type="entry name" value="ZINC_FINGER_C2H2_2"/>
    <property type="match status" value="1"/>
</dbReference>
<dbReference type="Proteomes" id="UP000085678">
    <property type="component" value="Unplaced"/>
</dbReference>
<dbReference type="InterPro" id="IPR036236">
    <property type="entry name" value="Znf_C2H2_sf"/>
</dbReference>
<keyword evidence="2" id="KW-0479">Metal-binding</keyword>
<evidence type="ECO:0000256" key="6">
    <source>
        <dbReference type="SAM" id="MobiDB-lite"/>
    </source>
</evidence>
<dbReference type="InterPro" id="IPR013087">
    <property type="entry name" value="Znf_C2H2_type"/>
</dbReference>
<evidence type="ECO:0000256" key="3">
    <source>
        <dbReference type="ARBA" id="ARBA00022771"/>
    </source>
</evidence>
<dbReference type="GO" id="GO:0045892">
    <property type="term" value="P:negative regulation of DNA-templated transcription"/>
    <property type="evidence" value="ECO:0007669"/>
    <property type="project" value="TreeGrafter"/>
</dbReference>
<feature type="compositionally biased region" description="Basic and acidic residues" evidence="6">
    <location>
        <begin position="53"/>
        <end position="63"/>
    </location>
</feature>
<keyword evidence="4" id="KW-0862">Zinc</keyword>
<dbReference type="InterPro" id="IPR051520">
    <property type="entry name" value="Elbow/Noc_ZnFinger"/>
</dbReference>
<keyword evidence="3 5" id="KW-0863">Zinc-finger</keyword>
<dbReference type="FunCoup" id="A0A1S3HQ28">
    <property type="interactions" value="413"/>
</dbReference>
<feature type="domain" description="C2H2-type" evidence="7">
    <location>
        <begin position="374"/>
        <end position="407"/>
    </location>
</feature>
<sequence>MLTSSTSQYLHPDYLQPLPTTLDAKKSPLALLAQTCSSIGKDTTPSKPIIPPLEKKDHGKNSPEKQSPGSEKSRSERKETSSADSSKQYRSAPPKDIPPLVPIANPTEKFSKPSAGSPHAKASTETTSSTSTVPSHTTNNSTAGAQSSSRISLSCGNMLLEVNHQTSAAKSGLPPPPPAHSAAAYEAAKLGHYFPGLSAASAAGLPYPGYPAHLLGHSLPGLDPGQSYRSALAGHGLGLGLHSGLGLKPELPSATGGHSSSLPSPYVAYATIKTATGANTLVPICRDPYCTTCQINLQSAQLTCCASGCTQCNHEKGLPVPTSHSFSSAGGTSLSVPVLASIGGLGAGSSLPATSLGSNIYSHGLSAAHHGLPYVCNWVAGAEYCGKRFSTSEELLQHLRTHTSSSESAYSSFGLPYGLGFPSGSSLSASHPHYPTPGSLSPNTLRRLYPTSLSPVSRYHPYSKPPGLSALTSTPVPGMPLSSAVGAYYSPYSLYGRAAAVAP</sequence>
<dbReference type="KEGG" id="lak:106156434"/>
<dbReference type="InParanoid" id="A0A1S3HQ28"/>
<dbReference type="GO" id="GO:0005634">
    <property type="term" value="C:nucleus"/>
    <property type="evidence" value="ECO:0007669"/>
    <property type="project" value="TreeGrafter"/>
</dbReference>
<evidence type="ECO:0000256" key="1">
    <source>
        <dbReference type="ARBA" id="ARBA00010144"/>
    </source>
</evidence>
<protein>
    <submittedName>
        <fullName evidence="9">Zinc finger protein Noc</fullName>
    </submittedName>
</protein>
<evidence type="ECO:0000313" key="8">
    <source>
        <dbReference type="Proteomes" id="UP000085678"/>
    </source>
</evidence>
<proteinExistence type="inferred from homology"/>
<dbReference type="Gene3D" id="3.30.160.60">
    <property type="entry name" value="Classic Zinc Finger"/>
    <property type="match status" value="1"/>
</dbReference>
<evidence type="ECO:0000313" key="9">
    <source>
        <dbReference type="RefSeq" id="XP_013387144.1"/>
    </source>
</evidence>
<accession>A0A1S3HQ28</accession>
<reference evidence="9" key="1">
    <citation type="submission" date="2025-08" db="UniProtKB">
        <authorList>
            <consortium name="RefSeq"/>
        </authorList>
    </citation>
    <scope>IDENTIFICATION</scope>
    <source>
        <tissue evidence="9">Gonads</tissue>
    </source>
</reference>
<name>A0A1S3HQ28_LINAN</name>
<gene>
    <name evidence="9" type="primary">LOC106156434</name>
</gene>
<comment type="similarity">
    <text evidence="1">Belongs to the Elbow/Noc family.</text>
</comment>
<dbReference type="AlphaFoldDB" id="A0A1S3HQ28"/>
<evidence type="ECO:0000256" key="5">
    <source>
        <dbReference type="PROSITE-ProRule" id="PRU00042"/>
    </source>
</evidence>
<evidence type="ECO:0000256" key="4">
    <source>
        <dbReference type="ARBA" id="ARBA00022833"/>
    </source>
</evidence>
<dbReference type="STRING" id="7574.A0A1S3HQ28"/>
<dbReference type="PANTHER" id="PTHR12522">
    <property type="entry name" value="ZINC-FINGER PROTEIN NOLZ1-RELATED"/>
    <property type="match status" value="1"/>
</dbReference>
<feature type="region of interest" description="Disordered" evidence="6">
    <location>
        <begin position="1"/>
        <end position="21"/>
    </location>
</feature>
<dbReference type="OMA" id="STCNAPG"/>